<sequence>MPGRLVMDVKEPQGLGGLKRDGSHLSQQSEGREQKRVASDASRAKLNGAPLSPSGANTQADAPVINGVLHENNGGVKQEASAHLGIAGGEAPVLEQYRDTLVPLGKIVERMAQQTYFDLSEAIESLADIQISNQAQLTNGVGGPVSQDKSRESLHKKERLLNFAQTHKDRFIKTLVLSDWARNMDDMSKLIDVSMFLRKQDWATHGAADSIYRLKENMIGAKMPNPNIEGALELLSTGEAPWMPDMGYIPPKSLTAQELLDTLSDMNFALSVRLNLHEDLPPHFQKYSIANGRATFTVDGEFEVDLAVADDDPESFFYFIDIRLLCSPTTEFNNDRLRNQLEARMNEVLATSGLDGCYNFLHNFVLTHKLNVLRCQALQLARGKWIDNIDVQAIHRSVVVHYWKNQNGGKNWIELGIGSGKQGSGTKRKPLPQISCRWFRRGQEVTDHDLDFNFTNLSMEDMLEQVIAKHISGRLTALSAGLGSLAPDTSCLTQELVTSSVESSDCSLRLGMRGTNTAMTITTDPIRGAYCVQPQSSATREIERRLNNDPLVDAPAVLRFNICRQQLGQIETRARGLGLNRIDVTSHKGSASQILREAVVFTTLQRPSWGSETKSMPNCALTLTYDLVDGPTWYLARLSESKDGRHIATLEALNTEDETMRKVDIRALLRIERAALEISCASSTASDLGKPEALLPGQSFQQPDAQSTGREGQLRFPMAYNPNKLLLGRSVSKSVAQGVHIFSNTGALDMEIPRDDDDNAGIIYYFRTNLHSSVMTKTIQLLFRSLKGEQGIWVGAKGEVQIMVRAALGTPIKLKLQAKLQSVSNFCAYVDVLGRNHFAVISLKFDSIKFSYAPRLTCRVRLSGEDTSPLLDFGLQGNTRSTDENPHASLRKQLETVFVPSDVFAPRTTLSSEKLANFCQVLRATLSIIECAKTFESREPVVSSLLHCHNALDLRITYRAPLPILSFSINGRTREGRVSWWVKPIITTQDDQLRSTLGQMFKSKGEGWHGTRGGVIATVEGIGPLLNQIDEVIRNLARQPTQPQTKPAQQAAQQPAPQRTASKTNKGRGQEVVVLD</sequence>
<evidence type="ECO:0000313" key="12">
    <source>
        <dbReference type="EMBL" id="TKX24556.1"/>
    </source>
</evidence>
<dbReference type="GO" id="GO:0070847">
    <property type="term" value="C:core mediator complex"/>
    <property type="evidence" value="ECO:0007669"/>
    <property type="project" value="TreeGrafter"/>
</dbReference>
<feature type="compositionally biased region" description="Low complexity" evidence="10">
    <location>
        <begin position="1039"/>
        <end position="1061"/>
    </location>
</feature>
<dbReference type="Pfam" id="PF08638">
    <property type="entry name" value="Med14"/>
    <property type="match status" value="1"/>
</dbReference>
<evidence type="ECO:0000256" key="4">
    <source>
        <dbReference type="ARBA" id="ARBA00023015"/>
    </source>
</evidence>
<keyword evidence="6 9" id="KW-0804">Transcription</keyword>
<evidence type="ECO:0000313" key="13">
    <source>
        <dbReference type="Proteomes" id="UP000308133"/>
    </source>
</evidence>
<feature type="domain" description="Mediator complex subunit MED14 N-terminal" evidence="11">
    <location>
        <begin position="102"/>
        <end position="310"/>
    </location>
</feature>
<evidence type="ECO:0000256" key="7">
    <source>
        <dbReference type="ARBA" id="ARBA00023242"/>
    </source>
</evidence>
<evidence type="ECO:0000256" key="1">
    <source>
        <dbReference type="ARBA" id="ARBA00004123"/>
    </source>
</evidence>
<evidence type="ECO:0000256" key="3">
    <source>
        <dbReference type="ARBA" id="ARBA00019619"/>
    </source>
</evidence>
<feature type="region of interest" description="Disordered" evidence="10">
    <location>
        <begin position="1"/>
        <end position="60"/>
    </location>
</feature>
<dbReference type="GO" id="GO:0003712">
    <property type="term" value="F:transcription coregulator activity"/>
    <property type="evidence" value="ECO:0007669"/>
    <property type="project" value="UniProtKB-UniRule"/>
</dbReference>
<dbReference type="Proteomes" id="UP000308133">
    <property type="component" value="Unassembled WGS sequence"/>
</dbReference>
<evidence type="ECO:0000256" key="5">
    <source>
        <dbReference type="ARBA" id="ARBA00023159"/>
    </source>
</evidence>
<keyword evidence="7 9" id="KW-0539">Nucleus</keyword>
<evidence type="ECO:0000256" key="10">
    <source>
        <dbReference type="SAM" id="MobiDB-lite"/>
    </source>
</evidence>
<keyword evidence="4 9" id="KW-0805">Transcription regulation</keyword>
<proteinExistence type="inferred from homology"/>
<keyword evidence="5 9" id="KW-0010">Activator</keyword>
<evidence type="ECO:0000256" key="9">
    <source>
        <dbReference type="RuleBase" id="RU365082"/>
    </source>
</evidence>
<accession>A0A4U7B701</accession>
<dbReference type="EMBL" id="PTQR01000039">
    <property type="protein sequence ID" value="TKX24556.1"/>
    <property type="molecule type" value="Genomic_DNA"/>
</dbReference>
<feature type="region of interest" description="Disordered" evidence="10">
    <location>
        <begin position="1039"/>
        <end position="1076"/>
    </location>
</feature>
<dbReference type="PANTHER" id="PTHR12809:SF2">
    <property type="entry name" value="MEDIATOR OF RNA POLYMERASE II TRANSCRIPTION SUBUNIT 14"/>
    <property type="match status" value="1"/>
</dbReference>
<gene>
    <name evidence="12" type="ORF">C1H76_3164</name>
</gene>
<comment type="subunit">
    <text evidence="9">Component of the Mediator complex.</text>
</comment>
<protein>
    <recommendedName>
        <fullName evidence="3 9">Mediator of RNA polymerase II transcription subunit 14</fullName>
    </recommendedName>
    <alternativeName>
        <fullName evidence="8 9">Mediator complex subunit 14</fullName>
    </alternativeName>
</protein>
<dbReference type="InterPro" id="IPR055122">
    <property type="entry name" value="Med14_N"/>
</dbReference>
<evidence type="ECO:0000256" key="2">
    <source>
        <dbReference type="ARBA" id="ARBA00007813"/>
    </source>
</evidence>
<name>A0A4U7B701_9PEZI</name>
<comment type="similarity">
    <text evidence="2 9">Belongs to the Mediator complex subunit 14 family.</text>
</comment>
<evidence type="ECO:0000256" key="6">
    <source>
        <dbReference type="ARBA" id="ARBA00023163"/>
    </source>
</evidence>
<comment type="function">
    <text evidence="9">Component of the Mediator complex, a coactivator involved in the regulated transcription of nearly all RNA polymerase II-dependent genes. Mediator functions as a bridge to convey information from gene-specific regulatory proteins to the basal RNA polymerase II transcription machinery. Mediator is recruited to promoters by direct interactions with regulatory proteins and serves as a scaffold for the assembly of a functional preinitiation complex with RNA polymerase II and the general transcription factors.</text>
</comment>
<dbReference type="PANTHER" id="PTHR12809">
    <property type="entry name" value="MEDIATOR COMPLEX SUBUNIT"/>
    <property type="match status" value="1"/>
</dbReference>
<comment type="subcellular location">
    <subcellularLocation>
        <location evidence="1 9">Nucleus</location>
    </subcellularLocation>
</comment>
<dbReference type="GO" id="GO:0016592">
    <property type="term" value="C:mediator complex"/>
    <property type="evidence" value="ECO:0007669"/>
    <property type="project" value="UniProtKB-UniRule"/>
</dbReference>
<dbReference type="InterPro" id="IPR013947">
    <property type="entry name" value="Mediator_Med14"/>
</dbReference>
<evidence type="ECO:0000256" key="8">
    <source>
        <dbReference type="ARBA" id="ARBA00032007"/>
    </source>
</evidence>
<dbReference type="AlphaFoldDB" id="A0A4U7B701"/>
<dbReference type="GO" id="GO:0006357">
    <property type="term" value="P:regulation of transcription by RNA polymerase II"/>
    <property type="evidence" value="ECO:0007669"/>
    <property type="project" value="InterPro"/>
</dbReference>
<reference evidence="12 13" key="1">
    <citation type="submission" date="2018-02" db="EMBL/GenBank/DDBJ databases">
        <title>Draft genome sequences of Elsinoe sp., causing black scab on jojoba.</title>
        <authorList>
            <person name="Stodart B."/>
            <person name="Jeffress S."/>
            <person name="Ash G."/>
            <person name="Arun Chinnappa K."/>
        </authorList>
    </citation>
    <scope>NUCLEOTIDE SEQUENCE [LARGE SCALE GENOMIC DNA]</scope>
    <source>
        <strain evidence="12 13">Hillstone_2</strain>
    </source>
</reference>
<comment type="caution">
    <text evidence="12">The sequence shown here is derived from an EMBL/GenBank/DDBJ whole genome shotgun (WGS) entry which is preliminary data.</text>
</comment>
<organism evidence="12 13">
    <name type="scientific">Elsinoe australis</name>
    <dbReference type="NCBI Taxonomy" id="40998"/>
    <lineage>
        <taxon>Eukaryota</taxon>
        <taxon>Fungi</taxon>
        <taxon>Dikarya</taxon>
        <taxon>Ascomycota</taxon>
        <taxon>Pezizomycotina</taxon>
        <taxon>Dothideomycetes</taxon>
        <taxon>Dothideomycetidae</taxon>
        <taxon>Myriangiales</taxon>
        <taxon>Elsinoaceae</taxon>
        <taxon>Elsinoe</taxon>
    </lineage>
</organism>
<evidence type="ECO:0000259" key="11">
    <source>
        <dbReference type="Pfam" id="PF08638"/>
    </source>
</evidence>